<dbReference type="PROSITE" id="PS50222">
    <property type="entry name" value="EF_HAND_2"/>
    <property type="match status" value="2"/>
</dbReference>
<dbReference type="CDD" id="cd00051">
    <property type="entry name" value="EFh"/>
    <property type="match status" value="1"/>
</dbReference>
<evidence type="ECO:0000256" key="2">
    <source>
        <dbReference type="SAM" id="MobiDB-lite"/>
    </source>
</evidence>
<evidence type="ECO:0000256" key="1">
    <source>
        <dbReference type="ARBA" id="ARBA00022837"/>
    </source>
</evidence>
<organism evidence="4 5">
    <name type="scientific">Crassostrea virginica</name>
    <name type="common">Eastern oyster</name>
    <dbReference type="NCBI Taxonomy" id="6565"/>
    <lineage>
        <taxon>Eukaryota</taxon>
        <taxon>Metazoa</taxon>
        <taxon>Spiralia</taxon>
        <taxon>Lophotrochozoa</taxon>
        <taxon>Mollusca</taxon>
        <taxon>Bivalvia</taxon>
        <taxon>Autobranchia</taxon>
        <taxon>Pteriomorphia</taxon>
        <taxon>Ostreida</taxon>
        <taxon>Ostreoidea</taxon>
        <taxon>Ostreidae</taxon>
        <taxon>Crassostrea</taxon>
    </lineage>
</organism>
<feature type="domain" description="EF-hand" evidence="3">
    <location>
        <begin position="149"/>
        <end position="184"/>
    </location>
</feature>
<protein>
    <submittedName>
        <fullName evidence="5">Uncharacterized protein LOC111138365 isoform X1</fullName>
    </submittedName>
</protein>
<dbReference type="InterPro" id="IPR011992">
    <property type="entry name" value="EF-hand-dom_pair"/>
</dbReference>
<dbReference type="AlphaFoldDB" id="A0A8B8F192"/>
<dbReference type="SMART" id="SM00054">
    <property type="entry name" value="EFh"/>
    <property type="match status" value="2"/>
</dbReference>
<accession>A0A8B8F192</accession>
<dbReference type="SUPFAM" id="SSF47473">
    <property type="entry name" value="EF-hand"/>
    <property type="match status" value="1"/>
</dbReference>
<feature type="region of interest" description="Disordered" evidence="2">
    <location>
        <begin position="39"/>
        <end position="76"/>
    </location>
</feature>
<proteinExistence type="predicted"/>
<dbReference type="PROSITE" id="PS00018">
    <property type="entry name" value="EF_HAND_1"/>
    <property type="match status" value="1"/>
</dbReference>
<dbReference type="GeneID" id="111138365"/>
<feature type="compositionally biased region" description="Basic residues" evidence="2">
    <location>
        <begin position="65"/>
        <end position="76"/>
    </location>
</feature>
<feature type="domain" description="EF-hand" evidence="3">
    <location>
        <begin position="113"/>
        <end position="148"/>
    </location>
</feature>
<dbReference type="Gene3D" id="1.10.238.10">
    <property type="entry name" value="EF-hand"/>
    <property type="match status" value="1"/>
</dbReference>
<dbReference type="OrthoDB" id="418595at2759"/>
<dbReference type="RefSeq" id="XP_022346001.1">
    <property type="nucleotide sequence ID" value="XM_022490293.1"/>
</dbReference>
<keyword evidence="1" id="KW-0106">Calcium</keyword>
<reference evidence="5" key="1">
    <citation type="submission" date="2025-08" db="UniProtKB">
        <authorList>
            <consortium name="RefSeq"/>
        </authorList>
    </citation>
    <scope>IDENTIFICATION</scope>
    <source>
        <tissue evidence="5">Whole sample</tissue>
    </source>
</reference>
<evidence type="ECO:0000259" key="3">
    <source>
        <dbReference type="PROSITE" id="PS50222"/>
    </source>
</evidence>
<sequence length="340" mass="38875">MGHMLTSLPTSIVYIQFSASTSLAETDLRPKSAKRKDLGKLDAVQGDGGEPGTLIADGTTDLGKEKKKGRKKKVKQSKSEKVLEKLEKSSEKLKSQKDFYHNFLQEMDAWLVRNADKIIKMFKEFDEDGESIITYDEFKSGLYDMGLTINDVEIHLLAKLLDRDNSGEIDYTEITKGLQYAKECEELDREQEEAEKILIVLPKKSEKCMGGCKMGIDHPYRNKNPRYIWLELRLVTFDRELRNHPAHLEVMVQSDTTIYSILQLINQETGIHSTKLSVFADDSRSREAMLVPEATLQDLGFEGDSHDDPQEVTLYYDYKVEFTECPILLCDHYLGDLLDD</sequence>
<dbReference type="Proteomes" id="UP000694844">
    <property type="component" value="Chromosome 5"/>
</dbReference>
<keyword evidence="4" id="KW-1185">Reference proteome</keyword>
<dbReference type="GO" id="GO:0005509">
    <property type="term" value="F:calcium ion binding"/>
    <property type="evidence" value="ECO:0007669"/>
    <property type="project" value="InterPro"/>
</dbReference>
<evidence type="ECO:0000313" key="4">
    <source>
        <dbReference type="Proteomes" id="UP000694844"/>
    </source>
</evidence>
<gene>
    <name evidence="5" type="primary">LOC111138365</name>
</gene>
<dbReference type="InterPro" id="IPR018247">
    <property type="entry name" value="EF_Hand_1_Ca_BS"/>
</dbReference>
<evidence type="ECO:0000313" key="5">
    <source>
        <dbReference type="RefSeq" id="XP_022346001.1"/>
    </source>
</evidence>
<dbReference type="KEGG" id="cvn:111138365"/>
<dbReference type="Pfam" id="PF13499">
    <property type="entry name" value="EF-hand_7"/>
    <property type="match status" value="1"/>
</dbReference>
<name>A0A8B8F192_CRAVI</name>
<dbReference type="InterPro" id="IPR002048">
    <property type="entry name" value="EF_hand_dom"/>
</dbReference>